<dbReference type="InterPro" id="IPR036388">
    <property type="entry name" value="WH-like_DNA-bd_sf"/>
</dbReference>
<comment type="caution">
    <text evidence="6">The sequence shown here is derived from an EMBL/GenBank/DDBJ whole genome shotgun (WGS) entry which is preliminary data.</text>
</comment>
<dbReference type="GO" id="GO:0005829">
    <property type="term" value="C:cytosol"/>
    <property type="evidence" value="ECO:0007669"/>
    <property type="project" value="TreeGrafter"/>
</dbReference>
<evidence type="ECO:0000259" key="5">
    <source>
        <dbReference type="PROSITE" id="PS51755"/>
    </source>
</evidence>
<dbReference type="SUPFAM" id="SSF52172">
    <property type="entry name" value="CheY-like"/>
    <property type="match status" value="1"/>
</dbReference>
<feature type="domain" description="OmpR/PhoB-type" evidence="5">
    <location>
        <begin position="134"/>
        <end position="233"/>
    </location>
</feature>
<sequence>MNTPATFYRILIVDDDPFILELVRRKLEQSGFDVLSAVSGKEALALIQQKGLPHLALLDINMPEMDGFELSRRLQEFSDVPVIFLTAVDEEDTIVEGIRLFAEDYVTKPFSPRELVARIDRVLRRIGDFRYTLNPIIQVDEHLAIDFGHQRAFVNGKEVPLTPTETKLLHILMRNAGRPVSYDFLIRRLWPMEDVFEDSLRVHVHRLRHKIEPNPSKPRYIKTERGIGYRFAVEPD</sequence>
<dbReference type="InterPro" id="IPR016032">
    <property type="entry name" value="Sig_transdc_resp-reg_C-effctor"/>
</dbReference>
<reference evidence="6 7" key="1">
    <citation type="submission" date="2015-07" db="EMBL/GenBank/DDBJ databases">
        <title>Whole genome sequence of Ardenticatena maritima DSM 23922.</title>
        <authorList>
            <person name="Hemp J."/>
            <person name="Ward L.M."/>
            <person name="Pace L.A."/>
            <person name="Fischer W.W."/>
        </authorList>
    </citation>
    <scope>NUCLEOTIDE SEQUENCE [LARGE SCALE GENOMIC DNA]</scope>
    <source>
        <strain evidence="6 7">110S</strain>
    </source>
</reference>
<dbReference type="Gene3D" id="3.40.50.2300">
    <property type="match status" value="1"/>
</dbReference>
<dbReference type="InterPro" id="IPR011006">
    <property type="entry name" value="CheY-like_superfamily"/>
</dbReference>
<dbReference type="CDD" id="cd17574">
    <property type="entry name" value="REC_OmpR"/>
    <property type="match status" value="1"/>
</dbReference>
<dbReference type="PANTHER" id="PTHR48111">
    <property type="entry name" value="REGULATOR OF RPOS"/>
    <property type="match status" value="1"/>
</dbReference>
<proteinExistence type="predicted"/>
<evidence type="ECO:0000313" key="6">
    <source>
        <dbReference type="EMBL" id="KPL89777.1"/>
    </source>
</evidence>
<dbReference type="PROSITE" id="PS50110">
    <property type="entry name" value="RESPONSE_REGULATORY"/>
    <property type="match status" value="1"/>
</dbReference>
<dbReference type="PANTHER" id="PTHR48111:SF50">
    <property type="entry name" value="KDP OPERON TRANSCRIPTIONAL REGULATORY PROTEIN KDPE"/>
    <property type="match status" value="1"/>
</dbReference>
<dbReference type="GO" id="GO:0000156">
    <property type="term" value="F:phosphorelay response regulator activity"/>
    <property type="evidence" value="ECO:0007669"/>
    <property type="project" value="TreeGrafter"/>
</dbReference>
<dbReference type="PROSITE" id="PS51755">
    <property type="entry name" value="OMPR_PHOB"/>
    <property type="match status" value="1"/>
</dbReference>
<dbReference type="EMBL" id="LGKN01000003">
    <property type="protein sequence ID" value="KPL89777.1"/>
    <property type="molecule type" value="Genomic_DNA"/>
</dbReference>
<dbReference type="SUPFAM" id="SSF46894">
    <property type="entry name" value="C-terminal effector domain of the bipartite response regulators"/>
    <property type="match status" value="1"/>
</dbReference>
<dbReference type="GO" id="GO:0032993">
    <property type="term" value="C:protein-DNA complex"/>
    <property type="evidence" value="ECO:0007669"/>
    <property type="project" value="TreeGrafter"/>
</dbReference>
<dbReference type="InterPro" id="IPR001867">
    <property type="entry name" value="OmpR/PhoB-type_DNA-bd"/>
</dbReference>
<evidence type="ECO:0000256" key="2">
    <source>
        <dbReference type="PROSITE-ProRule" id="PRU00169"/>
    </source>
</evidence>
<accession>A0A0P6Y9P8</accession>
<dbReference type="InterPro" id="IPR001789">
    <property type="entry name" value="Sig_transdc_resp-reg_receiver"/>
</dbReference>
<dbReference type="SMART" id="SM00862">
    <property type="entry name" value="Trans_reg_C"/>
    <property type="match status" value="1"/>
</dbReference>
<dbReference type="Pfam" id="PF00486">
    <property type="entry name" value="Trans_reg_C"/>
    <property type="match status" value="1"/>
</dbReference>
<dbReference type="Gene3D" id="6.10.250.690">
    <property type="match status" value="1"/>
</dbReference>
<dbReference type="CDD" id="cd00383">
    <property type="entry name" value="trans_reg_C"/>
    <property type="match status" value="1"/>
</dbReference>
<dbReference type="Gene3D" id="1.10.10.10">
    <property type="entry name" value="Winged helix-like DNA-binding domain superfamily/Winged helix DNA-binding domain"/>
    <property type="match status" value="1"/>
</dbReference>
<evidence type="ECO:0000256" key="1">
    <source>
        <dbReference type="ARBA" id="ARBA00023125"/>
    </source>
</evidence>
<evidence type="ECO:0008006" key="8">
    <source>
        <dbReference type="Google" id="ProtNLM"/>
    </source>
</evidence>
<dbReference type="GO" id="GO:0006355">
    <property type="term" value="P:regulation of DNA-templated transcription"/>
    <property type="evidence" value="ECO:0007669"/>
    <property type="project" value="InterPro"/>
</dbReference>
<name>A0A0P6Y9P8_9CHLR</name>
<dbReference type="AlphaFoldDB" id="A0A0P6Y9P8"/>
<protein>
    <recommendedName>
        <fullName evidence="8">DNA-binding response regulator</fullName>
    </recommendedName>
</protein>
<keyword evidence="1 3" id="KW-0238">DNA-binding</keyword>
<feature type="modified residue" description="4-aspartylphosphate" evidence="2">
    <location>
        <position position="59"/>
    </location>
</feature>
<evidence type="ECO:0000259" key="4">
    <source>
        <dbReference type="PROSITE" id="PS50110"/>
    </source>
</evidence>
<evidence type="ECO:0000313" key="7">
    <source>
        <dbReference type="Proteomes" id="UP000050502"/>
    </source>
</evidence>
<dbReference type="GO" id="GO:0000976">
    <property type="term" value="F:transcription cis-regulatory region binding"/>
    <property type="evidence" value="ECO:0007669"/>
    <property type="project" value="TreeGrafter"/>
</dbReference>
<keyword evidence="2" id="KW-0597">Phosphoprotein</keyword>
<dbReference type="Pfam" id="PF00072">
    <property type="entry name" value="Response_reg"/>
    <property type="match status" value="1"/>
</dbReference>
<feature type="domain" description="Response regulatory" evidence="4">
    <location>
        <begin position="9"/>
        <end position="123"/>
    </location>
</feature>
<gene>
    <name evidence="6" type="ORF">SE16_02255</name>
</gene>
<dbReference type="Proteomes" id="UP000050502">
    <property type="component" value="Unassembled WGS sequence"/>
</dbReference>
<organism evidence="6 7">
    <name type="scientific">Ardenticatena maritima</name>
    <dbReference type="NCBI Taxonomy" id="872965"/>
    <lineage>
        <taxon>Bacteria</taxon>
        <taxon>Bacillati</taxon>
        <taxon>Chloroflexota</taxon>
        <taxon>Ardenticatenia</taxon>
        <taxon>Ardenticatenales</taxon>
        <taxon>Ardenticatenaceae</taxon>
        <taxon>Ardenticatena</taxon>
    </lineage>
</organism>
<dbReference type="SMART" id="SM00448">
    <property type="entry name" value="REC"/>
    <property type="match status" value="1"/>
</dbReference>
<feature type="DNA-binding region" description="OmpR/PhoB-type" evidence="3">
    <location>
        <begin position="134"/>
        <end position="233"/>
    </location>
</feature>
<dbReference type="InterPro" id="IPR039420">
    <property type="entry name" value="WalR-like"/>
</dbReference>
<evidence type="ECO:0000256" key="3">
    <source>
        <dbReference type="PROSITE-ProRule" id="PRU01091"/>
    </source>
</evidence>